<evidence type="ECO:0000256" key="4">
    <source>
        <dbReference type="ARBA" id="ARBA00022692"/>
    </source>
</evidence>
<dbReference type="InterPro" id="IPR023996">
    <property type="entry name" value="TonB-dep_OMP_SusC/RagA"/>
</dbReference>
<dbReference type="InterPro" id="IPR036942">
    <property type="entry name" value="Beta-barrel_TonB_sf"/>
</dbReference>
<evidence type="ECO:0000313" key="10">
    <source>
        <dbReference type="Proteomes" id="UP000195772"/>
    </source>
</evidence>
<proteinExistence type="inferred from homology"/>
<dbReference type="RefSeq" id="WP_087402821.1">
    <property type="nucleotide sequence ID" value="NZ_NFHB01000006.1"/>
</dbReference>
<keyword evidence="4 7" id="KW-0812">Transmembrane</keyword>
<dbReference type="OrthoDB" id="9768177at2"/>
<dbReference type="GO" id="GO:0009279">
    <property type="term" value="C:cell outer membrane"/>
    <property type="evidence" value="ECO:0007669"/>
    <property type="project" value="UniProtKB-SubCell"/>
</dbReference>
<dbReference type="Gene3D" id="2.60.40.1120">
    <property type="entry name" value="Carboxypeptidase-like, regulatory domain"/>
    <property type="match status" value="1"/>
</dbReference>
<dbReference type="PROSITE" id="PS52016">
    <property type="entry name" value="TONB_DEPENDENT_REC_3"/>
    <property type="match status" value="1"/>
</dbReference>
<dbReference type="InterPro" id="IPR011662">
    <property type="entry name" value="Secretin/TonB_short_N"/>
</dbReference>
<dbReference type="Pfam" id="PF07715">
    <property type="entry name" value="Plug"/>
    <property type="match status" value="1"/>
</dbReference>
<keyword evidence="2 7" id="KW-0813">Transport</keyword>
<dbReference type="Pfam" id="PF13715">
    <property type="entry name" value="CarbopepD_reg_2"/>
    <property type="match status" value="1"/>
</dbReference>
<keyword evidence="6 7" id="KW-0998">Cell outer membrane</keyword>
<dbReference type="Pfam" id="PF07660">
    <property type="entry name" value="STN"/>
    <property type="match status" value="1"/>
</dbReference>
<dbReference type="NCBIfam" id="TIGR04057">
    <property type="entry name" value="SusC_RagA_signa"/>
    <property type="match status" value="1"/>
</dbReference>
<comment type="subcellular location">
    <subcellularLocation>
        <location evidence="1 7">Cell outer membrane</location>
        <topology evidence="1 7">Multi-pass membrane protein</topology>
    </subcellularLocation>
</comment>
<dbReference type="PROSITE" id="PS51257">
    <property type="entry name" value="PROKAR_LIPOPROTEIN"/>
    <property type="match status" value="1"/>
</dbReference>
<keyword evidence="5 7" id="KW-0472">Membrane</keyword>
<gene>
    <name evidence="9" type="ORF">B5G41_10555</name>
</gene>
<sequence>MKKTNLATGRGGHVVTACFRCLFVIPMLLLGCFGATSAAAQTQQALSRVSLDARDATVITVFQAIQQQTGCSFVYNTSDIDTDRKVSLSAHDEPLQAVLDKLFAGSDIAYTLRDKHIVLSKKAKNSPPHSAQGGVTGVIKDDKGMPLVGATVLIKGTTTGAAADVDGNFSLPQAKPGDTLEISLIGYTRQELPVSGSAPLSVVMHEDNEVLDAVVVTALGIKRSEKALTYNVQEVAGDIVNTVKDANFMNSLSGKVAGLQINASASGVGGSTRVVMRGVKSISGNNNALYVIDGIPMPDLRSSQTEGTYETPDGGDFEGISNLNPEDIESMTVLSGATAAALYGSQGANGVIVITTKKGEEGRVRVNYANNTTFSSPFVMPQFQNTYGTDATAPSMSWGTKLSTPTSYDPSDFFQTGFEETNAISVSGGTRVNQTYFSAASLNSRGVIPNNVYNRYNFTVRNTTQLIKDKLTLDLGASYMRQYKRNPLVQGLYHNPLIPVYLFPRGDDISKYEVYERYDATAGYMKQFWPLEFITGVENPWWITNRELFENTAHRYTFNATLKWDIADWITLTGRVRTDNTVMNYTRKIYASSDKLFASEYGNYQNNKIHHNNLYADALLSINKSFFDDKFSLSFNLGASILDDKNDGEGFEGHLATIANKFSVYNVDMSHSQTKPYADRYHDQTQAIYATAQLGYNGMVYLDVTARNEWASQLAFTPHMNIFYPSVGLSAVISSMADLSKAGISFLKVRGSYAEVGNAPQRFITGVNTPLLTGGIVSSDSYAPAVNLTPERTKSFEAGLNAKFLGNRIWMDFTYYNTNTYNQLFSYDAPPSTGYKRAYVNAGKVNNWGIEAVVGYKNKWRDFSWSTNVNFSMNRNKIKELVPEGTRDVAGNLITIDEVNMDYGGYRMKIKEGGSIGDFYVTGLKTDDQGRIYVDPNTNTVTTDPNTWLYGGNTEARFRLGWNNRFSYKGVNLGVLFDARIGGQGVSATQALMDRWGASQDSADARENGGVWISEDQKIPDARVFYANNGNGLSMLSHYVYSMTNVRLRELTLGYDLPSRWFNDKVGMTVSLVGRNLWMIYNKAPFDPEITASTGTYYQGLDYFMQPSSRTIGFSVRLQF</sequence>
<dbReference type="EMBL" id="NFHB01000006">
    <property type="protein sequence ID" value="OUN02955.1"/>
    <property type="molecule type" value="Genomic_DNA"/>
</dbReference>
<organism evidence="9 10">
    <name type="scientific">Alistipes onderdonkii</name>
    <dbReference type="NCBI Taxonomy" id="328813"/>
    <lineage>
        <taxon>Bacteria</taxon>
        <taxon>Pseudomonadati</taxon>
        <taxon>Bacteroidota</taxon>
        <taxon>Bacteroidia</taxon>
        <taxon>Bacteroidales</taxon>
        <taxon>Rikenellaceae</taxon>
        <taxon>Alistipes</taxon>
    </lineage>
</organism>
<feature type="domain" description="Secretin/TonB short N-terminal" evidence="8">
    <location>
        <begin position="71"/>
        <end position="122"/>
    </location>
</feature>
<dbReference type="InterPro" id="IPR008969">
    <property type="entry name" value="CarboxyPept-like_regulatory"/>
</dbReference>
<evidence type="ECO:0000256" key="1">
    <source>
        <dbReference type="ARBA" id="ARBA00004571"/>
    </source>
</evidence>
<comment type="caution">
    <text evidence="9">The sequence shown here is derived from an EMBL/GenBank/DDBJ whole genome shotgun (WGS) entry which is preliminary data.</text>
</comment>
<dbReference type="InterPro" id="IPR039426">
    <property type="entry name" value="TonB-dep_rcpt-like"/>
</dbReference>
<evidence type="ECO:0000256" key="3">
    <source>
        <dbReference type="ARBA" id="ARBA00022452"/>
    </source>
</evidence>
<dbReference type="Gene3D" id="2.170.130.10">
    <property type="entry name" value="TonB-dependent receptor, plug domain"/>
    <property type="match status" value="1"/>
</dbReference>
<comment type="similarity">
    <text evidence="7">Belongs to the TonB-dependent receptor family.</text>
</comment>
<dbReference type="SMART" id="SM00965">
    <property type="entry name" value="STN"/>
    <property type="match status" value="1"/>
</dbReference>
<protein>
    <submittedName>
        <fullName evidence="9">SusC/RagA family TonB-linked outer membrane protein</fullName>
    </submittedName>
</protein>
<dbReference type="Gene3D" id="2.40.170.20">
    <property type="entry name" value="TonB-dependent receptor, beta-barrel domain"/>
    <property type="match status" value="1"/>
</dbReference>
<dbReference type="AlphaFoldDB" id="A0A1Y3QV18"/>
<dbReference type="SUPFAM" id="SSF56935">
    <property type="entry name" value="Porins"/>
    <property type="match status" value="1"/>
</dbReference>
<accession>A0A1Y3QV18</accession>
<evidence type="ECO:0000256" key="7">
    <source>
        <dbReference type="PROSITE-ProRule" id="PRU01360"/>
    </source>
</evidence>
<dbReference type="eggNOG" id="COG4771">
    <property type="taxonomic scope" value="Bacteria"/>
</dbReference>
<dbReference type="Proteomes" id="UP000195772">
    <property type="component" value="Unassembled WGS sequence"/>
</dbReference>
<dbReference type="InterPro" id="IPR012910">
    <property type="entry name" value="Plug_dom"/>
</dbReference>
<dbReference type="InterPro" id="IPR037066">
    <property type="entry name" value="Plug_dom_sf"/>
</dbReference>
<dbReference type="SUPFAM" id="SSF49464">
    <property type="entry name" value="Carboxypeptidase regulatory domain-like"/>
    <property type="match status" value="1"/>
</dbReference>
<dbReference type="InterPro" id="IPR023997">
    <property type="entry name" value="TonB-dep_OMP_SusC/RagA_CS"/>
</dbReference>
<dbReference type="NCBIfam" id="TIGR04056">
    <property type="entry name" value="OMP_RagA_SusC"/>
    <property type="match status" value="1"/>
</dbReference>
<evidence type="ECO:0000256" key="5">
    <source>
        <dbReference type="ARBA" id="ARBA00023136"/>
    </source>
</evidence>
<evidence type="ECO:0000259" key="8">
    <source>
        <dbReference type="SMART" id="SM00965"/>
    </source>
</evidence>
<name>A0A1Y3QV18_9BACT</name>
<reference evidence="10" key="1">
    <citation type="submission" date="2017-04" db="EMBL/GenBank/DDBJ databases">
        <title>Function of individual gut microbiota members based on whole genome sequencing of pure cultures obtained from chicken caecum.</title>
        <authorList>
            <person name="Medvecky M."/>
            <person name="Cejkova D."/>
            <person name="Polansky O."/>
            <person name="Karasova D."/>
            <person name="Kubasova T."/>
            <person name="Cizek A."/>
            <person name="Rychlik I."/>
        </authorList>
    </citation>
    <scope>NUCLEOTIDE SEQUENCE [LARGE SCALE GENOMIC DNA]</scope>
    <source>
        <strain evidence="10">An90</strain>
    </source>
</reference>
<evidence type="ECO:0000256" key="2">
    <source>
        <dbReference type="ARBA" id="ARBA00022448"/>
    </source>
</evidence>
<keyword evidence="3 7" id="KW-1134">Transmembrane beta strand</keyword>
<evidence type="ECO:0000256" key="6">
    <source>
        <dbReference type="ARBA" id="ARBA00023237"/>
    </source>
</evidence>
<evidence type="ECO:0000313" key="9">
    <source>
        <dbReference type="EMBL" id="OUN02955.1"/>
    </source>
</evidence>